<feature type="compositionally biased region" description="Basic and acidic residues" evidence="1">
    <location>
        <begin position="95"/>
        <end position="112"/>
    </location>
</feature>
<evidence type="ECO:0008006" key="4">
    <source>
        <dbReference type="Google" id="ProtNLM"/>
    </source>
</evidence>
<protein>
    <recommendedName>
        <fullName evidence="4">PcfB family protein</fullName>
    </recommendedName>
</protein>
<evidence type="ECO:0000313" key="3">
    <source>
        <dbReference type="Proteomes" id="UP000070366"/>
    </source>
</evidence>
<dbReference type="Proteomes" id="UP000070366">
    <property type="component" value="Unassembled WGS sequence"/>
</dbReference>
<keyword evidence="3" id="KW-1185">Reference proteome</keyword>
<dbReference type="AlphaFoldDB" id="A0A136Q7L2"/>
<dbReference type="EMBL" id="LSZW01000035">
    <property type="protein sequence ID" value="KXK66663.1"/>
    <property type="molecule type" value="Genomic_DNA"/>
</dbReference>
<gene>
    <name evidence="2" type="ORF">HMPREF3293_00494</name>
</gene>
<dbReference type="PATRIC" id="fig|626937.4.peg.485"/>
<organism evidence="2 3">
    <name type="scientific">Christensenella minuta</name>
    <dbReference type="NCBI Taxonomy" id="626937"/>
    <lineage>
        <taxon>Bacteria</taxon>
        <taxon>Bacillati</taxon>
        <taxon>Bacillota</taxon>
        <taxon>Clostridia</taxon>
        <taxon>Christensenellales</taxon>
        <taxon>Christensenellaceae</taxon>
        <taxon>Christensenella</taxon>
    </lineage>
</organism>
<reference evidence="3" key="1">
    <citation type="submission" date="2016-02" db="EMBL/GenBank/DDBJ databases">
        <authorList>
            <person name="Mitreva M."/>
            <person name="Pepin K.H."/>
            <person name="Mihindukulasuriya K.A."/>
            <person name="Fulton R."/>
            <person name="Fronick C."/>
            <person name="O'Laughlin M."/>
            <person name="Miner T."/>
            <person name="Herter B."/>
            <person name="Rosa B.A."/>
            <person name="Cordes M."/>
            <person name="Tomlinson C."/>
            <person name="Wollam A."/>
            <person name="Palsikar V.B."/>
            <person name="Mardis E.R."/>
            <person name="Wilson R.K."/>
        </authorList>
    </citation>
    <scope>NUCLEOTIDE SEQUENCE [LARGE SCALE GENOMIC DNA]</scope>
    <source>
        <strain evidence="3">DSM 22607</strain>
    </source>
</reference>
<dbReference type="STRING" id="626937.HMPREF3293_00494"/>
<comment type="caution">
    <text evidence="2">The sequence shown here is derived from an EMBL/GenBank/DDBJ whole genome shotgun (WGS) entry which is preliminary data.</text>
</comment>
<name>A0A136Q7L2_9FIRM</name>
<dbReference type="InterPro" id="IPR024234">
    <property type="entry name" value="DUF3801"/>
</dbReference>
<evidence type="ECO:0000313" key="2">
    <source>
        <dbReference type="EMBL" id="KXK66663.1"/>
    </source>
</evidence>
<proteinExistence type="predicted"/>
<evidence type="ECO:0000256" key="1">
    <source>
        <dbReference type="SAM" id="MobiDB-lite"/>
    </source>
</evidence>
<feature type="region of interest" description="Disordered" evidence="1">
    <location>
        <begin position="92"/>
        <end position="128"/>
    </location>
</feature>
<accession>A0A136Q7L2</accession>
<sequence length="128" mass="14900">MQGKTKNNKGKEIYKGKQSLKHLKAATNGNVESIEITDKNIRAFDCPARKYGVDYSIKKDKSVNPPRWLVFFKGKDADSLQAAFREFTAKKLKKQERPSVREQLKKFKEQAKNRVKTKTIKRDRGRDR</sequence>
<dbReference type="Pfam" id="PF12687">
    <property type="entry name" value="DUF3801"/>
    <property type="match status" value="1"/>
</dbReference>